<dbReference type="Pfam" id="PF13041">
    <property type="entry name" value="PPR_2"/>
    <property type="match status" value="2"/>
</dbReference>
<protein>
    <submittedName>
        <fullName evidence="3">Pentatricopeptide repeat-containing protein</fullName>
    </submittedName>
</protein>
<reference evidence="3 4" key="1">
    <citation type="journal article" date="2018" name="Genome Biol. Evol.">
        <title>Multiple Roots of Fruiting Body Formation in Amoebozoa.</title>
        <authorList>
            <person name="Hillmann F."/>
            <person name="Forbes G."/>
            <person name="Novohradska S."/>
            <person name="Ferling I."/>
            <person name="Riege K."/>
            <person name="Groth M."/>
            <person name="Westermann M."/>
            <person name="Marz M."/>
            <person name="Spaller T."/>
            <person name="Winckler T."/>
            <person name="Schaap P."/>
            <person name="Glockner G."/>
        </authorList>
    </citation>
    <scope>NUCLEOTIDE SEQUENCE [LARGE SCALE GENOMIC DNA]</scope>
    <source>
        <strain evidence="3 4">Jena</strain>
    </source>
</reference>
<dbReference type="EMBL" id="MDYQ01000251">
    <property type="protein sequence ID" value="PRP77882.1"/>
    <property type="molecule type" value="Genomic_DNA"/>
</dbReference>
<dbReference type="InParanoid" id="A0A2P6N1N7"/>
<feature type="repeat" description="PPR" evidence="2">
    <location>
        <begin position="293"/>
        <end position="327"/>
    </location>
</feature>
<dbReference type="PANTHER" id="PTHR47447">
    <property type="entry name" value="OS03G0856100 PROTEIN"/>
    <property type="match status" value="1"/>
</dbReference>
<dbReference type="PANTHER" id="PTHR47447:SF26">
    <property type="entry name" value="CHLOROPLAST RNA SPLICING4"/>
    <property type="match status" value="1"/>
</dbReference>
<name>A0A2P6N1N7_9EUKA</name>
<dbReference type="Gene3D" id="1.25.40.10">
    <property type="entry name" value="Tetratricopeptide repeat domain"/>
    <property type="match status" value="2"/>
</dbReference>
<dbReference type="AlphaFoldDB" id="A0A2P6N1N7"/>
<dbReference type="PROSITE" id="PS51375">
    <property type="entry name" value="PPR"/>
    <property type="match status" value="2"/>
</dbReference>
<keyword evidence="1" id="KW-0677">Repeat</keyword>
<dbReference type="NCBIfam" id="TIGR00756">
    <property type="entry name" value="PPR"/>
    <property type="match status" value="2"/>
</dbReference>
<gene>
    <name evidence="3" type="ORF">PROFUN_08556</name>
</gene>
<dbReference type="OrthoDB" id="185373at2759"/>
<comment type="caution">
    <text evidence="3">The sequence shown here is derived from an EMBL/GenBank/DDBJ whole genome shotgun (WGS) entry which is preliminary data.</text>
</comment>
<dbReference type="InterPro" id="IPR002885">
    <property type="entry name" value="PPR_rpt"/>
</dbReference>
<keyword evidence="4" id="KW-1185">Reference proteome</keyword>
<evidence type="ECO:0000256" key="2">
    <source>
        <dbReference type="PROSITE-ProRule" id="PRU00708"/>
    </source>
</evidence>
<evidence type="ECO:0000256" key="1">
    <source>
        <dbReference type="ARBA" id="ARBA00022737"/>
    </source>
</evidence>
<organism evidence="3 4">
    <name type="scientific">Planoprotostelium fungivorum</name>
    <dbReference type="NCBI Taxonomy" id="1890364"/>
    <lineage>
        <taxon>Eukaryota</taxon>
        <taxon>Amoebozoa</taxon>
        <taxon>Evosea</taxon>
        <taxon>Variosea</taxon>
        <taxon>Cavosteliida</taxon>
        <taxon>Cavosteliaceae</taxon>
        <taxon>Planoprotostelium</taxon>
    </lineage>
</organism>
<evidence type="ECO:0000313" key="3">
    <source>
        <dbReference type="EMBL" id="PRP77882.1"/>
    </source>
</evidence>
<dbReference type="Proteomes" id="UP000241769">
    <property type="component" value="Unassembled WGS sequence"/>
</dbReference>
<evidence type="ECO:0000313" key="4">
    <source>
        <dbReference type="Proteomes" id="UP000241769"/>
    </source>
</evidence>
<accession>A0A2P6N1N7</accession>
<proteinExistence type="predicted"/>
<dbReference type="InterPro" id="IPR011990">
    <property type="entry name" value="TPR-like_helical_dom_sf"/>
</dbReference>
<dbReference type="STRING" id="1890364.A0A2P6N1N7"/>
<feature type="repeat" description="PPR" evidence="2">
    <location>
        <begin position="258"/>
        <end position="292"/>
    </location>
</feature>
<sequence>MLALRRVLTFPPPPRLISRTIHLKTTRITSNLIPPRIFPTHLSSPRHLHIWTEGDEKKLTRTLVKLAEEGKYNEIIRQIESHSESGILNINHITVAFYACVRQGNTDHTEYLFQTLYSRGLKPDIRLYNEAIRLYVRLNDLKKITDLLQRMRTEKVEMDSYTYNCILPLLARTDAVRFDQMWNSMKSSGLLDIVSFGIRIDMLAKKGDKAGVEDTLRDMAAMNIKPNTYILTNILLMFAHEQKVDKAELVWDKISEPDVFAFNVMLHLYATVGDVEKLEACWKNFQHKKLTPDRKTYHTLVTAYAKKCDRVKTEEMLEKMKERRFYFEPTYVAVAAMYDRMGLADKHAVFAEQWEKDREEHKNQRV</sequence>